<evidence type="ECO:0008006" key="5">
    <source>
        <dbReference type="Google" id="ProtNLM"/>
    </source>
</evidence>
<protein>
    <recommendedName>
        <fullName evidence="5">Tetraspanin</fullName>
    </recommendedName>
</protein>
<feature type="transmembrane region" description="Helical" evidence="2">
    <location>
        <begin position="184"/>
        <end position="207"/>
    </location>
</feature>
<reference evidence="3 4" key="1">
    <citation type="submission" date="2019-10" db="EMBL/GenBank/DDBJ databases">
        <authorList>
            <person name="Palmer J.M."/>
        </authorList>
    </citation>
    <scope>NUCLEOTIDE SEQUENCE [LARGE SCALE GENOMIC DNA]</scope>
    <source>
        <strain evidence="3 4">TWF718</strain>
    </source>
</reference>
<proteinExistence type="predicted"/>
<name>A0AAN8RJ33_9PEZI</name>
<dbReference type="AlphaFoldDB" id="A0AAN8RJ33"/>
<dbReference type="Proteomes" id="UP001313282">
    <property type="component" value="Unassembled WGS sequence"/>
</dbReference>
<comment type="caution">
    <text evidence="3">The sequence shown here is derived from an EMBL/GenBank/DDBJ whole genome shotgun (WGS) entry which is preliminary data.</text>
</comment>
<keyword evidence="2" id="KW-1133">Transmembrane helix</keyword>
<keyword evidence="4" id="KW-1185">Reference proteome</keyword>
<gene>
    <name evidence="3" type="ORF">TWF718_007489</name>
</gene>
<feature type="transmembrane region" description="Helical" evidence="2">
    <location>
        <begin position="75"/>
        <end position="98"/>
    </location>
</feature>
<accession>A0AAN8RJ33</accession>
<organism evidence="3 4">
    <name type="scientific">Orbilia javanica</name>
    <dbReference type="NCBI Taxonomy" id="47235"/>
    <lineage>
        <taxon>Eukaryota</taxon>
        <taxon>Fungi</taxon>
        <taxon>Dikarya</taxon>
        <taxon>Ascomycota</taxon>
        <taxon>Pezizomycotina</taxon>
        <taxon>Orbiliomycetes</taxon>
        <taxon>Orbiliales</taxon>
        <taxon>Orbiliaceae</taxon>
        <taxon>Orbilia</taxon>
    </lineage>
</organism>
<evidence type="ECO:0000313" key="3">
    <source>
        <dbReference type="EMBL" id="KAK6345579.1"/>
    </source>
</evidence>
<keyword evidence="2" id="KW-0472">Membrane</keyword>
<keyword evidence="2" id="KW-0812">Transmembrane</keyword>
<feature type="transmembrane region" description="Helical" evidence="2">
    <location>
        <begin position="7"/>
        <end position="28"/>
    </location>
</feature>
<sequence>MIIPKPLVYCAILLFVTVFALGVFAIYTATTYKLPMTILPIIATALGPIDALSTYRSIVNAPTSRRTSRPPLPHLHLAINLALLILPTVLTALGAPYLGSQVSKCQLKDTWQAWYSAHDKNAIKGVQDALQCCGFGKATEMPFPFPKDPKKGDPTPPVKANTCAIALGHDTPCAPAWEGELKVVAGLVVAAAAISILMKVAFLMITIGRPAFSEEWFARRDYTQYDTTRTIEPVDDEESDEDEVPPPHVTRNVPGPENGINERTGLLTRGPRVEVTSLQGIDGHLPWRDSGARNFGSND</sequence>
<feature type="region of interest" description="Disordered" evidence="1">
    <location>
        <begin position="232"/>
        <end position="271"/>
    </location>
</feature>
<evidence type="ECO:0000256" key="1">
    <source>
        <dbReference type="SAM" id="MobiDB-lite"/>
    </source>
</evidence>
<evidence type="ECO:0000256" key="2">
    <source>
        <dbReference type="SAM" id="Phobius"/>
    </source>
</evidence>
<evidence type="ECO:0000313" key="4">
    <source>
        <dbReference type="Proteomes" id="UP001313282"/>
    </source>
</evidence>
<dbReference type="EMBL" id="JAVHNR010000004">
    <property type="protein sequence ID" value="KAK6345579.1"/>
    <property type="molecule type" value="Genomic_DNA"/>
</dbReference>
<feature type="compositionally biased region" description="Acidic residues" evidence="1">
    <location>
        <begin position="233"/>
        <end position="244"/>
    </location>
</feature>